<feature type="domain" description="VOC" evidence="1">
    <location>
        <begin position="7"/>
        <end position="133"/>
    </location>
</feature>
<sequence>MKTNPNPILCIETILYVEDQEKSCAFYQQLLRKKADLHVPGMTEFKLAEHFKLGLMPNDGIAKILENKTPHPKEGNGIPRCELCFYVKNIELEFDNAEKCGATLISPITDRDWGDRVCYFSDPDGHIIAFAEKRR</sequence>
<dbReference type="Gene3D" id="3.30.720.110">
    <property type="match status" value="1"/>
</dbReference>
<name>A0A4Q9YVE2_9FLAO</name>
<keyword evidence="3" id="KW-1185">Reference proteome</keyword>
<dbReference type="Pfam" id="PF12681">
    <property type="entry name" value="Glyoxalase_2"/>
    <property type="match status" value="1"/>
</dbReference>
<dbReference type="AlphaFoldDB" id="A0A4Q9YVE2"/>
<evidence type="ECO:0000313" key="2">
    <source>
        <dbReference type="EMBL" id="TBX67693.1"/>
    </source>
</evidence>
<dbReference type="Gene3D" id="3.30.720.120">
    <property type="match status" value="1"/>
</dbReference>
<evidence type="ECO:0000259" key="1">
    <source>
        <dbReference type="PROSITE" id="PS51819"/>
    </source>
</evidence>
<dbReference type="InterPro" id="IPR025870">
    <property type="entry name" value="Glyoxalase-like_dom"/>
</dbReference>
<organism evidence="2 3">
    <name type="scientific">Flavobacterium silvisoli</name>
    <dbReference type="NCBI Taxonomy" id="2529433"/>
    <lineage>
        <taxon>Bacteria</taxon>
        <taxon>Pseudomonadati</taxon>
        <taxon>Bacteroidota</taxon>
        <taxon>Flavobacteriia</taxon>
        <taxon>Flavobacteriales</taxon>
        <taxon>Flavobacteriaceae</taxon>
        <taxon>Flavobacterium</taxon>
    </lineage>
</organism>
<keyword evidence="2" id="KW-0456">Lyase</keyword>
<evidence type="ECO:0000313" key="3">
    <source>
        <dbReference type="Proteomes" id="UP000293300"/>
    </source>
</evidence>
<dbReference type="EMBL" id="SJPE01000010">
    <property type="protein sequence ID" value="TBX67693.1"/>
    <property type="molecule type" value="Genomic_DNA"/>
</dbReference>
<gene>
    <name evidence="2" type="ORF">EZL74_09195</name>
</gene>
<dbReference type="InterPro" id="IPR037523">
    <property type="entry name" value="VOC_core"/>
</dbReference>
<reference evidence="2 3" key="1">
    <citation type="submission" date="2019-02" db="EMBL/GenBank/DDBJ databases">
        <title>Flavobacterium sp. RD-2-33 isolated from forest soil.</title>
        <authorList>
            <person name="Chaudhary D.K."/>
        </authorList>
    </citation>
    <scope>NUCLEOTIDE SEQUENCE [LARGE SCALE GENOMIC DNA]</scope>
    <source>
        <strain evidence="2 3">RD-2-33</strain>
    </source>
</reference>
<proteinExistence type="predicted"/>
<dbReference type="SUPFAM" id="SSF54593">
    <property type="entry name" value="Glyoxalase/Bleomycin resistance protein/Dihydroxybiphenyl dioxygenase"/>
    <property type="match status" value="1"/>
</dbReference>
<dbReference type="GO" id="GO:0016829">
    <property type="term" value="F:lyase activity"/>
    <property type="evidence" value="ECO:0007669"/>
    <property type="project" value="UniProtKB-KW"/>
</dbReference>
<dbReference type="InterPro" id="IPR029068">
    <property type="entry name" value="Glyas_Bleomycin-R_OHBP_Dase"/>
</dbReference>
<dbReference type="PROSITE" id="PS51819">
    <property type="entry name" value="VOC"/>
    <property type="match status" value="1"/>
</dbReference>
<accession>A0A4Q9YVE2</accession>
<comment type="caution">
    <text evidence="2">The sequence shown here is derived from an EMBL/GenBank/DDBJ whole genome shotgun (WGS) entry which is preliminary data.</text>
</comment>
<dbReference type="Proteomes" id="UP000293300">
    <property type="component" value="Unassembled WGS sequence"/>
</dbReference>
<dbReference type="OrthoDB" id="9788468at2"/>
<protein>
    <submittedName>
        <fullName evidence="2">Lactoylglutathione lyase</fullName>
    </submittedName>
</protein>